<evidence type="ECO:0000313" key="4">
    <source>
        <dbReference type="Proteomes" id="UP000644507"/>
    </source>
</evidence>
<accession>A0A918TJ52</accession>
<proteinExistence type="predicted"/>
<keyword evidence="2" id="KW-1133">Transmembrane helix</keyword>
<evidence type="ECO:0000313" key="3">
    <source>
        <dbReference type="EMBL" id="GHC51466.1"/>
    </source>
</evidence>
<feature type="transmembrane region" description="Helical" evidence="2">
    <location>
        <begin position="44"/>
        <end position="66"/>
    </location>
</feature>
<name>A0A918TJ52_9BACT</name>
<organism evidence="3 4">
    <name type="scientific">Roseibacillus persicicus</name>
    <dbReference type="NCBI Taxonomy" id="454148"/>
    <lineage>
        <taxon>Bacteria</taxon>
        <taxon>Pseudomonadati</taxon>
        <taxon>Verrucomicrobiota</taxon>
        <taxon>Verrucomicrobiia</taxon>
        <taxon>Verrucomicrobiales</taxon>
        <taxon>Verrucomicrobiaceae</taxon>
        <taxon>Roseibacillus</taxon>
    </lineage>
</organism>
<feature type="transmembrane region" description="Helical" evidence="2">
    <location>
        <begin position="369"/>
        <end position="393"/>
    </location>
</feature>
<feature type="region of interest" description="Disordered" evidence="1">
    <location>
        <begin position="336"/>
        <end position="358"/>
    </location>
</feature>
<protein>
    <recommendedName>
        <fullName evidence="5">DUF4129 domain-containing protein</fullName>
    </recommendedName>
</protein>
<evidence type="ECO:0000256" key="2">
    <source>
        <dbReference type="SAM" id="Phobius"/>
    </source>
</evidence>
<dbReference type="RefSeq" id="WP_189569514.1">
    <property type="nucleotide sequence ID" value="NZ_BMXI01000006.1"/>
</dbReference>
<keyword evidence="2" id="KW-0472">Membrane</keyword>
<feature type="transmembrane region" description="Helical" evidence="2">
    <location>
        <begin position="149"/>
        <end position="175"/>
    </location>
</feature>
<evidence type="ECO:0008006" key="5">
    <source>
        <dbReference type="Google" id="ProtNLM"/>
    </source>
</evidence>
<feature type="compositionally biased region" description="Basic and acidic residues" evidence="1">
    <location>
        <begin position="336"/>
        <end position="349"/>
    </location>
</feature>
<reference evidence="3" key="2">
    <citation type="submission" date="2020-09" db="EMBL/GenBank/DDBJ databases">
        <authorList>
            <person name="Sun Q."/>
            <person name="Kim S."/>
        </authorList>
    </citation>
    <scope>NUCLEOTIDE SEQUENCE</scope>
    <source>
        <strain evidence="3">KCTC 12988</strain>
    </source>
</reference>
<feature type="region of interest" description="Disordered" evidence="1">
    <location>
        <begin position="254"/>
        <end position="278"/>
    </location>
</feature>
<dbReference type="AlphaFoldDB" id="A0A918TJ52"/>
<keyword evidence="2" id="KW-0812">Transmembrane</keyword>
<keyword evidence="4" id="KW-1185">Reference proteome</keyword>
<comment type="caution">
    <text evidence="3">The sequence shown here is derived from an EMBL/GenBank/DDBJ whole genome shotgun (WGS) entry which is preliminary data.</text>
</comment>
<reference evidence="3" key="1">
    <citation type="journal article" date="2014" name="Int. J. Syst. Evol. Microbiol.">
        <title>Complete genome sequence of Corynebacterium casei LMG S-19264T (=DSM 44701T), isolated from a smear-ripened cheese.</title>
        <authorList>
            <consortium name="US DOE Joint Genome Institute (JGI-PGF)"/>
            <person name="Walter F."/>
            <person name="Albersmeier A."/>
            <person name="Kalinowski J."/>
            <person name="Ruckert C."/>
        </authorList>
    </citation>
    <scope>NUCLEOTIDE SEQUENCE</scope>
    <source>
        <strain evidence="3">KCTC 12988</strain>
    </source>
</reference>
<dbReference type="EMBL" id="BMXI01000006">
    <property type="protein sequence ID" value="GHC51466.1"/>
    <property type="molecule type" value="Genomic_DNA"/>
</dbReference>
<feature type="transmembrane region" description="Helical" evidence="2">
    <location>
        <begin position="195"/>
        <end position="221"/>
    </location>
</feature>
<dbReference type="Proteomes" id="UP000644507">
    <property type="component" value="Unassembled WGS sequence"/>
</dbReference>
<sequence length="528" mass="59065">MNVRDLTIELRPRSSWESVDLGTALAKRYYRDLFKMGFKSFGPFYVFVAMLCWKLPFLLPLVIWWCKPLMDRFYLYYLSRRIFGQEVSVKETLGEWKRLLFKGSFSLLTWRRFSWSRSQSMPVMDLEGLEGSARSQRCGVISRNGGGPAFLITVGGVLLEALGLLSIFVMARLFIPQGQEMSWDAMVVWFGRGGAVQTLLVLFFGLGYGILVILLEPFYLAGGFALYLNSRTGQEAWDVELRFRELAARVSKTRLTSEMESDAATPEPSEPEKPTSGPRFQFVGSDRSLALAISLGLLALFSAPEARAQADPQVVIEEVLADEAFKNHIEKYQEWVPNKKKEEKPESDRGPNWGGGSGAPGAAGAVDGIFKLIGILALSLLVVALIVLIVNLVKGRRISNLPEDKNGKRKRALPTVVMGMEVTPESLPDDLLGQARHHWASGEPRLALSLLYRGALTKLITEQAVAIESSDTEMECLNQVENVAPNLQARYFRQLSKQWMKIAYSKEEVAPGDFENLCASWPFEGRSI</sequence>
<evidence type="ECO:0000256" key="1">
    <source>
        <dbReference type="SAM" id="MobiDB-lite"/>
    </source>
</evidence>
<gene>
    <name evidence="3" type="ORF">GCM10007100_17110</name>
</gene>